<evidence type="ECO:0000313" key="12">
    <source>
        <dbReference type="Proteomes" id="UP000316706"/>
    </source>
</evidence>
<evidence type="ECO:0000256" key="2">
    <source>
        <dbReference type="ARBA" id="ARBA00009347"/>
    </source>
</evidence>
<dbReference type="GO" id="GO:0016627">
    <property type="term" value="F:oxidoreductase activity, acting on the CH-CH group of donors"/>
    <property type="evidence" value="ECO:0007669"/>
    <property type="project" value="InterPro"/>
</dbReference>
<evidence type="ECO:0000256" key="4">
    <source>
        <dbReference type="ARBA" id="ARBA00022827"/>
    </source>
</evidence>
<keyword evidence="5 6" id="KW-0560">Oxidoreductase</keyword>
<evidence type="ECO:0000256" key="5">
    <source>
        <dbReference type="ARBA" id="ARBA00023002"/>
    </source>
</evidence>
<keyword evidence="12" id="KW-1185">Reference proteome</keyword>
<keyword evidence="3 6" id="KW-0285">Flavoprotein</keyword>
<sequence>MNWDDTPEQAAFRREVRAFIEDRFPASYRPAHDEEQSLEPEDVAGYNWPVDRVSDDPERREGAREWAAALAERGWIAPHWPREYGGAGLSAMEEFVLHEEMMRARVPTVNGIGAFLLGPTLLVHGTEEQKARHLPPIARGEVTWAQGFSEPGSGSDLASLRTRAVRDGDEYVVDGQKVWTSLGQYADWLFVLVRTDPDAERPHRGITFLLVEADAPGVTIRPITDIRGAAPFCEIFFEGVRVPVADRVGEENRGWYVAMSALGFERAGIGATIKYEQALAELVAYLRSPEGARFARRSPALRQEIARRQTEVRVLYNLARYTVSRQAAGEEPGFEASVNQLFGAELHQRLARTGARAFGRSAALWDREGAPLGALFTHMCRDSVASTFLGGTTEIQRNVIATRGLDLPRG</sequence>
<dbReference type="PANTHER" id="PTHR43292:SF3">
    <property type="entry name" value="ACYL-COA DEHYDROGENASE FADE29"/>
    <property type="match status" value="1"/>
</dbReference>
<dbReference type="GO" id="GO:0050660">
    <property type="term" value="F:flavin adenine dinucleotide binding"/>
    <property type="evidence" value="ECO:0007669"/>
    <property type="project" value="InterPro"/>
</dbReference>
<comment type="caution">
    <text evidence="11">The sequence shown here is derived from an EMBL/GenBank/DDBJ whole genome shotgun (WGS) entry which is preliminary data.</text>
</comment>
<keyword evidence="4 6" id="KW-0274">FAD</keyword>
<dbReference type="Gene3D" id="1.20.140.10">
    <property type="entry name" value="Butyryl-CoA Dehydrogenase, subunit A, domain 3"/>
    <property type="match status" value="1"/>
</dbReference>
<evidence type="ECO:0000313" key="11">
    <source>
        <dbReference type="EMBL" id="TQM66893.1"/>
    </source>
</evidence>
<name>A0A543I8H9_9ACTN</name>
<feature type="domain" description="Acyl-CoA dehydrogenase/oxidase N-terminal" evidence="10">
    <location>
        <begin position="59"/>
        <end position="141"/>
    </location>
</feature>
<dbReference type="AlphaFoldDB" id="A0A543I8H9"/>
<evidence type="ECO:0000256" key="6">
    <source>
        <dbReference type="RuleBase" id="RU362125"/>
    </source>
</evidence>
<dbReference type="InterPro" id="IPR052161">
    <property type="entry name" value="Mycobact_Acyl-CoA_DH"/>
</dbReference>
<dbReference type="Gene3D" id="1.10.540.10">
    <property type="entry name" value="Acyl-CoA dehydrogenase/oxidase, N-terminal domain"/>
    <property type="match status" value="1"/>
</dbReference>
<feature type="domain" description="Acyl-CoA dehydrogenase/oxidase C-terminal" evidence="8">
    <location>
        <begin position="252"/>
        <end position="403"/>
    </location>
</feature>
<evidence type="ECO:0000256" key="3">
    <source>
        <dbReference type="ARBA" id="ARBA00022630"/>
    </source>
</evidence>
<dbReference type="RefSeq" id="WP_141965971.1">
    <property type="nucleotide sequence ID" value="NZ_VFPO01000001.1"/>
</dbReference>
<dbReference type="InterPro" id="IPR037069">
    <property type="entry name" value="AcylCoA_DH/ox_N_sf"/>
</dbReference>
<dbReference type="Gene3D" id="2.40.110.10">
    <property type="entry name" value="Butyryl-CoA Dehydrogenase, subunit A, domain 2"/>
    <property type="match status" value="1"/>
</dbReference>
<dbReference type="InterPro" id="IPR009100">
    <property type="entry name" value="AcylCoA_DH/oxidase_NM_dom_sf"/>
</dbReference>
<dbReference type="Pfam" id="PF02770">
    <property type="entry name" value="Acyl-CoA_dh_M"/>
    <property type="match status" value="1"/>
</dbReference>
<evidence type="ECO:0000259" key="10">
    <source>
        <dbReference type="Pfam" id="PF02771"/>
    </source>
</evidence>
<proteinExistence type="inferred from homology"/>
<gene>
    <name evidence="11" type="ORF">FHX41_0490</name>
</gene>
<organism evidence="11 12">
    <name type="scientific">Actinomadura hallensis</name>
    <dbReference type="NCBI Taxonomy" id="337895"/>
    <lineage>
        <taxon>Bacteria</taxon>
        <taxon>Bacillati</taxon>
        <taxon>Actinomycetota</taxon>
        <taxon>Actinomycetes</taxon>
        <taxon>Streptosporangiales</taxon>
        <taxon>Thermomonosporaceae</taxon>
        <taxon>Actinomadura</taxon>
    </lineage>
</organism>
<dbReference type="SUPFAM" id="SSF47203">
    <property type="entry name" value="Acyl-CoA dehydrogenase C-terminal domain-like"/>
    <property type="match status" value="1"/>
</dbReference>
<dbReference type="Pfam" id="PF00441">
    <property type="entry name" value="Acyl-CoA_dh_1"/>
    <property type="match status" value="1"/>
</dbReference>
<reference evidence="11 12" key="1">
    <citation type="submission" date="2019-06" db="EMBL/GenBank/DDBJ databases">
        <title>Sequencing the genomes of 1000 actinobacteria strains.</title>
        <authorList>
            <person name="Klenk H.-P."/>
        </authorList>
    </citation>
    <scope>NUCLEOTIDE SEQUENCE [LARGE SCALE GENOMIC DNA]</scope>
    <source>
        <strain evidence="11 12">DSM 45043</strain>
    </source>
</reference>
<protein>
    <submittedName>
        <fullName evidence="11">Alkylation response protein AidB-like acyl-CoA dehydrogenase</fullName>
    </submittedName>
</protein>
<dbReference type="FunFam" id="2.40.110.10:FF:000011">
    <property type="entry name" value="Acyl-CoA dehydrogenase FadE34"/>
    <property type="match status" value="1"/>
</dbReference>
<feature type="domain" description="Acyl-CoA oxidase/dehydrogenase middle" evidence="9">
    <location>
        <begin position="145"/>
        <end position="240"/>
    </location>
</feature>
<comment type="cofactor">
    <cofactor evidence="1 6">
        <name>FAD</name>
        <dbReference type="ChEBI" id="CHEBI:57692"/>
    </cofactor>
</comment>
<dbReference type="GO" id="GO:0005886">
    <property type="term" value="C:plasma membrane"/>
    <property type="evidence" value="ECO:0007669"/>
    <property type="project" value="TreeGrafter"/>
</dbReference>
<dbReference type="PANTHER" id="PTHR43292">
    <property type="entry name" value="ACYL-COA DEHYDROGENASE"/>
    <property type="match status" value="1"/>
</dbReference>
<dbReference type="InterPro" id="IPR046373">
    <property type="entry name" value="Acyl-CoA_Oxase/DH_mid-dom_sf"/>
</dbReference>
<dbReference type="SUPFAM" id="SSF56645">
    <property type="entry name" value="Acyl-CoA dehydrogenase NM domain-like"/>
    <property type="match status" value="1"/>
</dbReference>
<comment type="similarity">
    <text evidence="2 6">Belongs to the acyl-CoA dehydrogenase family.</text>
</comment>
<dbReference type="EMBL" id="VFPO01000001">
    <property type="protein sequence ID" value="TQM66893.1"/>
    <property type="molecule type" value="Genomic_DNA"/>
</dbReference>
<evidence type="ECO:0000256" key="7">
    <source>
        <dbReference type="SAM" id="MobiDB-lite"/>
    </source>
</evidence>
<dbReference type="Pfam" id="PF02771">
    <property type="entry name" value="Acyl-CoA_dh_N"/>
    <property type="match status" value="1"/>
</dbReference>
<dbReference type="InterPro" id="IPR013786">
    <property type="entry name" value="AcylCoA_DH/ox_N"/>
</dbReference>
<dbReference type="Proteomes" id="UP000316706">
    <property type="component" value="Unassembled WGS sequence"/>
</dbReference>
<dbReference type="InterPro" id="IPR009075">
    <property type="entry name" value="AcylCo_DH/oxidase_C"/>
</dbReference>
<dbReference type="InterPro" id="IPR036250">
    <property type="entry name" value="AcylCo_DH-like_C"/>
</dbReference>
<evidence type="ECO:0000256" key="1">
    <source>
        <dbReference type="ARBA" id="ARBA00001974"/>
    </source>
</evidence>
<dbReference type="OrthoDB" id="3778631at2"/>
<accession>A0A543I8H9</accession>
<evidence type="ECO:0000259" key="9">
    <source>
        <dbReference type="Pfam" id="PF02770"/>
    </source>
</evidence>
<evidence type="ECO:0000259" key="8">
    <source>
        <dbReference type="Pfam" id="PF00441"/>
    </source>
</evidence>
<dbReference type="InterPro" id="IPR006091">
    <property type="entry name" value="Acyl-CoA_Oxase/DH_mid-dom"/>
</dbReference>
<feature type="region of interest" description="Disordered" evidence="7">
    <location>
        <begin position="29"/>
        <end position="49"/>
    </location>
</feature>